<dbReference type="RefSeq" id="WP_135173010.1">
    <property type="nucleotide sequence ID" value="NZ_SPQT01000001.1"/>
</dbReference>
<dbReference type="Pfam" id="PF02518">
    <property type="entry name" value="HATPase_c"/>
    <property type="match status" value="1"/>
</dbReference>
<dbReference type="InterPro" id="IPR003661">
    <property type="entry name" value="HisK_dim/P_dom"/>
</dbReference>
<keyword evidence="7 12" id="KW-0418">Kinase</keyword>
<dbReference type="CDD" id="cd00082">
    <property type="entry name" value="HisKA"/>
    <property type="match status" value="1"/>
</dbReference>
<evidence type="ECO:0000256" key="1">
    <source>
        <dbReference type="ARBA" id="ARBA00000085"/>
    </source>
</evidence>
<dbReference type="SUPFAM" id="SSF55874">
    <property type="entry name" value="ATPase domain of HSP90 chaperone/DNA topoisomerase II/histidine kinase"/>
    <property type="match status" value="1"/>
</dbReference>
<dbReference type="Pfam" id="PF08521">
    <property type="entry name" value="2CSK_N"/>
    <property type="match status" value="1"/>
</dbReference>
<evidence type="ECO:0000256" key="7">
    <source>
        <dbReference type="ARBA" id="ARBA00022777"/>
    </source>
</evidence>
<dbReference type="InterPro" id="IPR036890">
    <property type="entry name" value="HATPase_C_sf"/>
</dbReference>
<keyword evidence="6 10" id="KW-0812">Transmembrane</keyword>
<evidence type="ECO:0000256" key="4">
    <source>
        <dbReference type="ARBA" id="ARBA00022553"/>
    </source>
</evidence>
<gene>
    <name evidence="12" type="ORF">E4K65_04135</name>
</gene>
<dbReference type="SUPFAM" id="SSF47384">
    <property type="entry name" value="Homodimeric domain of signal transducing histidine kinase"/>
    <property type="match status" value="1"/>
</dbReference>
<organism evidence="12 13">
    <name type="scientific">Bradyrhizobium niftali</name>
    <dbReference type="NCBI Taxonomy" id="2560055"/>
    <lineage>
        <taxon>Bacteria</taxon>
        <taxon>Pseudomonadati</taxon>
        <taxon>Pseudomonadota</taxon>
        <taxon>Alphaproteobacteria</taxon>
        <taxon>Hyphomicrobiales</taxon>
        <taxon>Nitrobacteraceae</taxon>
        <taxon>Bradyrhizobium</taxon>
    </lineage>
</organism>
<sequence>MARGQPSLKTRFLVGLLVPVSCIAVAVAVGGSLVISHVVEVTHDRLLKGSLLAIAERLAVEDGEVTVDLPRVALSMLETQSDDSVFYRVSADGQTVTGYSDLPLPRKAALEPEQPIFWDDSYGGNAVRIAAISRHVYGIAKPVLVTVAETEHAREQLWREMIRELAMAEIVLLAVIALLTWLAVERGLGPLAQLKRQIDRRGIRGSKDFQPLDLQMVPKEALAPAQAINELLDRVSLATQILRQFTADASHQMRTPLAALRTHLDLLKRRLTGSSEMTEMVMEVDAQVVRLDRMISQLLTLARADEDALVRSPSETISLVTKAKQILALRAQAAAARNIELQLEVEQDEMSIEANELLVDEVFGNVIDNAIRYGAAGGVVIARVSRDGETGVVDLEDDGPGIPPAERQKVFERFYRIARPDAPDGSGLGLSIVRVLLDRMGGSIELGEGKRLRGLRVTMRFRLA</sequence>
<dbReference type="EMBL" id="SPQT01000001">
    <property type="protein sequence ID" value="TFV51268.1"/>
    <property type="molecule type" value="Genomic_DNA"/>
</dbReference>
<dbReference type="Gene3D" id="1.10.287.130">
    <property type="match status" value="1"/>
</dbReference>
<evidence type="ECO:0000256" key="9">
    <source>
        <dbReference type="ARBA" id="ARBA00023136"/>
    </source>
</evidence>
<reference evidence="12 13" key="1">
    <citation type="submission" date="2019-03" db="EMBL/GenBank/DDBJ databases">
        <title>Bradyrhizobium diversity isolated from nodules of Chamaecrista fasciculata.</title>
        <authorList>
            <person name="Klepa M.S."/>
            <person name="Urquiaga M.O."/>
            <person name="Hungria M."/>
            <person name="Delamuta J.R."/>
        </authorList>
    </citation>
    <scope>NUCLEOTIDE SEQUENCE [LARGE SCALE GENOMIC DNA]</scope>
    <source>
        <strain evidence="12 13">CNPSo 3448</strain>
    </source>
</reference>
<evidence type="ECO:0000313" key="13">
    <source>
        <dbReference type="Proteomes" id="UP000297966"/>
    </source>
</evidence>
<feature type="transmembrane region" description="Helical" evidence="10">
    <location>
        <begin position="12"/>
        <end position="39"/>
    </location>
</feature>
<dbReference type="InterPro" id="IPR036097">
    <property type="entry name" value="HisK_dim/P_sf"/>
</dbReference>
<dbReference type="SMART" id="SM00387">
    <property type="entry name" value="HATPase_c"/>
    <property type="match status" value="1"/>
</dbReference>
<dbReference type="InterPro" id="IPR013727">
    <property type="entry name" value="2CSK_N"/>
</dbReference>
<evidence type="ECO:0000259" key="11">
    <source>
        <dbReference type="PROSITE" id="PS50109"/>
    </source>
</evidence>
<dbReference type="InterPro" id="IPR003594">
    <property type="entry name" value="HATPase_dom"/>
</dbReference>
<comment type="subcellular location">
    <subcellularLocation>
        <location evidence="2">Membrane</location>
    </subcellularLocation>
</comment>
<dbReference type="GO" id="GO:0000155">
    <property type="term" value="F:phosphorelay sensor kinase activity"/>
    <property type="evidence" value="ECO:0007669"/>
    <property type="project" value="InterPro"/>
</dbReference>
<keyword evidence="8 10" id="KW-1133">Transmembrane helix</keyword>
<keyword evidence="13" id="KW-1185">Reference proteome</keyword>
<dbReference type="CDD" id="cd00075">
    <property type="entry name" value="HATPase"/>
    <property type="match status" value="1"/>
</dbReference>
<dbReference type="PRINTS" id="PR00344">
    <property type="entry name" value="BCTRLSENSOR"/>
</dbReference>
<dbReference type="InterPro" id="IPR005467">
    <property type="entry name" value="His_kinase_dom"/>
</dbReference>
<keyword evidence="4" id="KW-0597">Phosphoprotein</keyword>
<evidence type="ECO:0000313" key="12">
    <source>
        <dbReference type="EMBL" id="TFV51268.1"/>
    </source>
</evidence>
<evidence type="ECO:0000256" key="8">
    <source>
        <dbReference type="ARBA" id="ARBA00022989"/>
    </source>
</evidence>
<dbReference type="Gene3D" id="3.30.565.10">
    <property type="entry name" value="Histidine kinase-like ATPase, C-terminal domain"/>
    <property type="match status" value="1"/>
</dbReference>
<dbReference type="PANTHER" id="PTHR45436">
    <property type="entry name" value="SENSOR HISTIDINE KINASE YKOH"/>
    <property type="match status" value="1"/>
</dbReference>
<dbReference type="EC" id="2.7.13.3" evidence="3"/>
<dbReference type="InterPro" id="IPR050428">
    <property type="entry name" value="TCS_sensor_his_kinase"/>
</dbReference>
<dbReference type="PROSITE" id="PS50109">
    <property type="entry name" value="HIS_KIN"/>
    <property type="match status" value="1"/>
</dbReference>
<proteinExistence type="predicted"/>
<dbReference type="SMART" id="SM00388">
    <property type="entry name" value="HisKA"/>
    <property type="match status" value="1"/>
</dbReference>
<evidence type="ECO:0000256" key="10">
    <source>
        <dbReference type="SAM" id="Phobius"/>
    </source>
</evidence>
<dbReference type="Proteomes" id="UP000297966">
    <property type="component" value="Unassembled WGS sequence"/>
</dbReference>
<comment type="caution">
    <text evidence="12">The sequence shown here is derived from an EMBL/GenBank/DDBJ whole genome shotgun (WGS) entry which is preliminary data.</text>
</comment>
<evidence type="ECO:0000256" key="3">
    <source>
        <dbReference type="ARBA" id="ARBA00012438"/>
    </source>
</evidence>
<dbReference type="GO" id="GO:0005886">
    <property type="term" value="C:plasma membrane"/>
    <property type="evidence" value="ECO:0007669"/>
    <property type="project" value="TreeGrafter"/>
</dbReference>
<dbReference type="OrthoDB" id="8673316at2"/>
<keyword evidence="5" id="KW-0808">Transferase</keyword>
<dbReference type="AlphaFoldDB" id="A0A4Y9M8C0"/>
<feature type="domain" description="Histidine kinase" evidence="11">
    <location>
        <begin position="248"/>
        <end position="464"/>
    </location>
</feature>
<accession>A0A4Y9M8C0</accession>
<dbReference type="Pfam" id="PF00512">
    <property type="entry name" value="HisKA"/>
    <property type="match status" value="1"/>
</dbReference>
<dbReference type="InterPro" id="IPR004358">
    <property type="entry name" value="Sig_transdc_His_kin-like_C"/>
</dbReference>
<comment type="catalytic activity">
    <reaction evidence="1">
        <text>ATP + protein L-histidine = ADP + protein N-phospho-L-histidine.</text>
        <dbReference type="EC" id="2.7.13.3"/>
    </reaction>
</comment>
<evidence type="ECO:0000256" key="2">
    <source>
        <dbReference type="ARBA" id="ARBA00004370"/>
    </source>
</evidence>
<protein>
    <recommendedName>
        <fullName evidence="3">histidine kinase</fullName>
        <ecNumber evidence="3">2.7.13.3</ecNumber>
    </recommendedName>
</protein>
<name>A0A4Y9M8C0_9BRAD</name>
<keyword evidence="9 10" id="KW-0472">Membrane</keyword>
<evidence type="ECO:0000256" key="6">
    <source>
        <dbReference type="ARBA" id="ARBA00022692"/>
    </source>
</evidence>
<dbReference type="PANTHER" id="PTHR45436:SF1">
    <property type="entry name" value="SENSOR PROTEIN QSEC"/>
    <property type="match status" value="1"/>
</dbReference>
<evidence type="ECO:0000256" key="5">
    <source>
        <dbReference type="ARBA" id="ARBA00022679"/>
    </source>
</evidence>